<evidence type="ECO:0000256" key="1">
    <source>
        <dbReference type="SAM" id="MobiDB-lite"/>
    </source>
</evidence>
<comment type="caution">
    <text evidence="2">The sequence shown here is derived from an EMBL/GenBank/DDBJ whole genome shotgun (WGS) entry which is preliminary data.</text>
</comment>
<feature type="non-terminal residue" evidence="2">
    <location>
        <position position="1"/>
    </location>
</feature>
<evidence type="ECO:0000313" key="3">
    <source>
        <dbReference type="Proteomes" id="UP000823775"/>
    </source>
</evidence>
<proteinExistence type="predicted"/>
<organism evidence="2 3">
    <name type="scientific">Datura stramonium</name>
    <name type="common">Jimsonweed</name>
    <name type="synonym">Common thornapple</name>
    <dbReference type="NCBI Taxonomy" id="4076"/>
    <lineage>
        <taxon>Eukaryota</taxon>
        <taxon>Viridiplantae</taxon>
        <taxon>Streptophyta</taxon>
        <taxon>Embryophyta</taxon>
        <taxon>Tracheophyta</taxon>
        <taxon>Spermatophyta</taxon>
        <taxon>Magnoliopsida</taxon>
        <taxon>eudicotyledons</taxon>
        <taxon>Gunneridae</taxon>
        <taxon>Pentapetalae</taxon>
        <taxon>asterids</taxon>
        <taxon>lamiids</taxon>
        <taxon>Solanales</taxon>
        <taxon>Solanaceae</taxon>
        <taxon>Solanoideae</taxon>
        <taxon>Datureae</taxon>
        <taxon>Datura</taxon>
    </lineage>
</organism>
<feature type="region of interest" description="Disordered" evidence="1">
    <location>
        <begin position="1"/>
        <end position="58"/>
    </location>
</feature>
<reference evidence="2 3" key="1">
    <citation type="journal article" date="2021" name="BMC Genomics">
        <title>Datura genome reveals duplications of psychoactive alkaloid biosynthetic genes and high mutation rate following tissue culture.</title>
        <authorList>
            <person name="Rajewski A."/>
            <person name="Carter-House D."/>
            <person name="Stajich J."/>
            <person name="Litt A."/>
        </authorList>
    </citation>
    <scope>NUCLEOTIDE SEQUENCE [LARGE SCALE GENOMIC DNA]</scope>
    <source>
        <strain evidence="2">AR-01</strain>
    </source>
</reference>
<dbReference type="Proteomes" id="UP000823775">
    <property type="component" value="Unassembled WGS sequence"/>
</dbReference>
<keyword evidence="3" id="KW-1185">Reference proteome</keyword>
<feature type="compositionally biased region" description="Polar residues" evidence="1">
    <location>
        <begin position="32"/>
        <end position="58"/>
    </location>
</feature>
<protein>
    <submittedName>
        <fullName evidence="2">Uncharacterized protein</fullName>
    </submittedName>
</protein>
<sequence>KGSDNRNLKNFNARNKSRRPKSSAYNVIAEEWTSQTSQPSTHQHPISQQSLEKNPGSD</sequence>
<name>A0ABS8UV14_DATST</name>
<evidence type="ECO:0000313" key="2">
    <source>
        <dbReference type="EMBL" id="MCD9637876.1"/>
    </source>
</evidence>
<gene>
    <name evidence="2" type="ORF">HAX54_021417</name>
</gene>
<accession>A0ABS8UV14</accession>
<dbReference type="EMBL" id="JACEIK010002577">
    <property type="protein sequence ID" value="MCD9637876.1"/>
    <property type="molecule type" value="Genomic_DNA"/>
</dbReference>
<feature type="non-terminal residue" evidence="2">
    <location>
        <position position="58"/>
    </location>
</feature>